<accession>A0ABD3X1U6</accession>
<dbReference type="EC" id="2.7.10.1" evidence="2"/>
<dbReference type="FunFam" id="1.10.510.10:FF:000373">
    <property type="entry name" value="Receptor protein-tyrosine kinase"/>
    <property type="match status" value="1"/>
</dbReference>
<dbReference type="Gene3D" id="2.60.40.10">
    <property type="entry name" value="Immunoglobulins"/>
    <property type="match status" value="6"/>
</dbReference>
<dbReference type="GO" id="GO:0005524">
    <property type="term" value="F:ATP binding"/>
    <property type="evidence" value="ECO:0007669"/>
    <property type="project" value="UniProtKB-UniRule"/>
</dbReference>
<evidence type="ECO:0000313" key="22">
    <source>
        <dbReference type="Proteomes" id="UP001634394"/>
    </source>
</evidence>
<keyword evidence="13" id="KW-0460">Magnesium</keyword>
<dbReference type="Pfam" id="PF07714">
    <property type="entry name" value="PK_Tyr_Ser-Thr"/>
    <property type="match status" value="1"/>
</dbReference>
<dbReference type="Gene3D" id="3.30.200.20">
    <property type="entry name" value="Phosphorylase Kinase, domain 1"/>
    <property type="match status" value="1"/>
</dbReference>
<dbReference type="InterPro" id="IPR011009">
    <property type="entry name" value="Kinase-like_dom_sf"/>
</dbReference>
<dbReference type="PANTHER" id="PTHR24416:SF600">
    <property type="entry name" value="PDGF- AND VEGF-RECEPTOR RELATED, ISOFORM J"/>
    <property type="match status" value="1"/>
</dbReference>
<keyword evidence="3 17" id="KW-0812">Transmembrane</keyword>
<feature type="domain" description="Ig-like" evidence="20">
    <location>
        <begin position="236"/>
        <end position="352"/>
    </location>
</feature>
<evidence type="ECO:0000259" key="19">
    <source>
        <dbReference type="PROSITE" id="PS50011"/>
    </source>
</evidence>
<evidence type="ECO:0000313" key="21">
    <source>
        <dbReference type="EMBL" id="KAL3880214.1"/>
    </source>
</evidence>
<keyword evidence="8" id="KW-0325">Glycoprotein</keyword>
<evidence type="ECO:0000256" key="2">
    <source>
        <dbReference type="ARBA" id="ARBA00011902"/>
    </source>
</evidence>
<keyword evidence="7" id="KW-0675">Receptor</keyword>
<dbReference type="PROSITE" id="PS50011">
    <property type="entry name" value="PROTEIN_KINASE_DOM"/>
    <property type="match status" value="1"/>
</dbReference>
<feature type="compositionally biased region" description="Polar residues" evidence="16">
    <location>
        <begin position="1369"/>
        <end position="1381"/>
    </location>
</feature>
<evidence type="ECO:0000256" key="15">
    <source>
        <dbReference type="PROSITE-ProRule" id="PRU10141"/>
    </source>
</evidence>
<keyword evidence="6" id="KW-1015">Disulfide bond</keyword>
<dbReference type="PROSITE" id="PS50835">
    <property type="entry name" value="IG_LIKE"/>
    <property type="match status" value="3"/>
</dbReference>
<evidence type="ECO:0000256" key="18">
    <source>
        <dbReference type="SAM" id="SignalP"/>
    </source>
</evidence>
<dbReference type="FunFam" id="3.30.200.20:FF:000384">
    <property type="entry name" value="Receptor protein-tyrosine kinase"/>
    <property type="match status" value="1"/>
</dbReference>
<evidence type="ECO:0000256" key="13">
    <source>
        <dbReference type="PIRSR" id="PIRSR000615-3"/>
    </source>
</evidence>
<dbReference type="PROSITE" id="PS00107">
    <property type="entry name" value="PROTEIN_KINASE_ATP"/>
    <property type="match status" value="1"/>
</dbReference>
<evidence type="ECO:0000256" key="1">
    <source>
        <dbReference type="ARBA" id="ARBA00004167"/>
    </source>
</evidence>
<comment type="catalytic activity">
    <reaction evidence="10">
        <text>L-tyrosyl-[protein] + ATP = O-phospho-L-tyrosyl-[protein] + ADP + H(+)</text>
        <dbReference type="Rhea" id="RHEA:10596"/>
        <dbReference type="Rhea" id="RHEA-COMP:10136"/>
        <dbReference type="Rhea" id="RHEA-COMP:20101"/>
        <dbReference type="ChEBI" id="CHEBI:15378"/>
        <dbReference type="ChEBI" id="CHEBI:30616"/>
        <dbReference type="ChEBI" id="CHEBI:46858"/>
        <dbReference type="ChEBI" id="CHEBI:61978"/>
        <dbReference type="ChEBI" id="CHEBI:456216"/>
        <dbReference type="EC" id="2.7.10.1"/>
    </reaction>
</comment>
<evidence type="ECO:0000256" key="6">
    <source>
        <dbReference type="ARBA" id="ARBA00023157"/>
    </source>
</evidence>
<feature type="signal peptide" evidence="18">
    <location>
        <begin position="1"/>
        <end position="19"/>
    </location>
</feature>
<feature type="binding site" evidence="13">
    <location>
        <position position="1060"/>
    </location>
    <ligand>
        <name>Mg(2+)</name>
        <dbReference type="ChEBI" id="CHEBI:18420"/>
    </ligand>
</feature>
<evidence type="ECO:0000256" key="14">
    <source>
        <dbReference type="PIRSR" id="PIRSR000615-4"/>
    </source>
</evidence>
<evidence type="ECO:0000256" key="12">
    <source>
        <dbReference type="PIRSR" id="PIRSR000615-2"/>
    </source>
</evidence>
<dbReference type="Gene3D" id="1.10.510.10">
    <property type="entry name" value="Transferase(Phosphotransferase) domain 1"/>
    <property type="match status" value="1"/>
</dbReference>
<protein>
    <recommendedName>
        <fullName evidence="2">receptor protein-tyrosine kinase</fullName>
        <ecNumber evidence="2">2.7.10.1</ecNumber>
    </recommendedName>
</protein>
<dbReference type="SMART" id="SM00408">
    <property type="entry name" value="IGc2"/>
    <property type="match status" value="1"/>
</dbReference>
<evidence type="ECO:0000256" key="7">
    <source>
        <dbReference type="ARBA" id="ARBA00023170"/>
    </source>
</evidence>
<feature type="region of interest" description="Disordered" evidence="16">
    <location>
        <begin position="1236"/>
        <end position="1268"/>
    </location>
</feature>
<dbReference type="InterPro" id="IPR000719">
    <property type="entry name" value="Prot_kinase_dom"/>
</dbReference>
<evidence type="ECO:0000256" key="5">
    <source>
        <dbReference type="ARBA" id="ARBA00023136"/>
    </source>
</evidence>
<evidence type="ECO:0000256" key="9">
    <source>
        <dbReference type="ARBA" id="ARBA00023319"/>
    </source>
</evidence>
<evidence type="ECO:0000256" key="4">
    <source>
        <dbReference type="ARBA" id="ARBA00022989"/>
    </source>
</evidence>
<dbReference type="InterPro" id="IPR008266">
    <property type="entry name" value="Tyr_kinase_AS"/>
</dbReference>
<feature type="binding site" evidence="12">
    <location>
        <position position="1046"/>
    </location>
    <ligand>
        <name>ATP</name>
        <dbReference type="ChEBI" id="CHEBI:30616"/>
    </ligand>
</feature>
<evidence type="ECO:0000256" key="10">
    <source>
        <dbReference type="ARBA" id="ARBA00051243"/>
    </source>
</evidence>
<feature type="active site" description="Proton acceptor" evidence="11">
    <location>
        <position position="1042"/>
    </location>
</feature>
<evidence type="ECO:0000256" key="16">
    <source>
        <dbReference type="SAM" id="MobiDB-lite"/>
    </source>
</evidence>
<feature type="transmembrane region" description="Helical" evidence="17">
    <location>
        <begin position="793"/>
        <end position="814"/>
    </location>
</feature>
<dbReference type="InterPro" id="IPR001245">
    <property type="entry name" value="Ser-Thr/Tyr_kinase_cat_dom"/>
</dbReference>
<gene>
    <name evidence="21" type="ORF">ACJMK2_032471</name>
</gene>
<keyword evidence="22" id="KW-1185">Reference proteome</keyword>
<dbReference type="InterPro" id="IPR017441">
    <property type="entry name" value="Protein_kinase_ATP_BS"/>
</dbReference>
<feature type="binding site" evidence="12 15">
    <location>
        <position position="897"/>
    </location>
    <ligand>
        <name>ATP</name>
        <dbReference type="ChEBI" id="CHEBI:30616"/>
    </ligand>
</feature>
<feature type="site" description="Important for interaction with phosphotyrosine-binding proteins" evidence="14">
    <location>
        <position position="1188"/>
    </location>
</feature>
<dbReference type="PRINTS" id="PR01832">
    <property type="entry name" value="VEGFRECEPTOR"/>
</dbReference>
<dbReference type="PIRSF" id="PIRSF000615">
    <property type="entry name" value="TyrPK_CSF1-R"/>
    <property type="match status" value="1"/>
</dbReference>
<name>A0ABD3X1U6_SINWO</name>
<dbReference type="InterPro" id="IPR007110">
    <property type="entry name" value="Ig-like_dom"/>
</dbReference>
<comment type="subcellular location">
    <subcellularLocation>
        <location evidence="1">Membrane</location>
        <topology evidence="1">Single-pass membrane protein</topology>
    </subcellularLocation>
</comment>
<keyword evidence="5 17" id="KW-0472">Membrane</keyword>
<dbReference type="GO" id="GO:0004714">
    <property type="term" value="F:transmembrane receptor protein tyrosine kinase activity"/>
    <property type="evidence" value="ECO:0007669"/>
    <property type="project" value="UniProtKB-EC"/>
</dbReference>
<dbReference type="FunFam" id="2.60.40.10:FF:000032">
    <property type="entry name" value="palladin isoform X1"/>
    <property type="match status" value="1"/>
</dbReference>
<keyword evidence="12 15" id="KW-0547">Nucleotide-binding</keyword>
<dbReference type="Pfam" id="PF07679">
    <property type="entry name" value="I-set"/>
    <property type="match status" value="1"/>
</dbReference>
<dbReference type="InterPro" id="IPR003599">
    <property type="entry name" value="Ig_sub"/>
</dbReference>
<dbReference type="InterPro" id="IPR036179">
    <property type="entry name" value="Ig-like_dom_sf"/>
</dbReference>
<dbReference type="InterPro" id="IPR020635">
    <property type="entry name" value="Tyr_kinase_cat_dom"/>
</dbReference>
<dbReference type="Proteomes" id="UP001634394">
    <property type="component" value="Unassembled WGS sequence"/>
</dbReference>
<dbReference type="InterPro" id="IPR050122">
    <property type="entry name" value="RTK"/>
</dbReference>
<evidence type="ECO:0000256" key="11">
    <source>
        <dbReference type="PIRSR" id="PIRSR000615-1"/>
    </source>
</evidence>
<dbReference type="SMART" id="SM00409">
    <property type="entry name" value="IG"/>
    <property type="match status" value="6"/>
</dbReference>
<feature type="compositionally biased region" description="Polar residues" evidence="16">
    <location>
        <begin position="1349"/>
        <end position="1360"/>
    </location>
</feature>
<keyword evidence="4 17" id="KW-1133">Transmembrane helix</keyword>
<keyword evidence="18" id="KW-0732">Signal</keyword>
<reference evidence="21 22" key="1">
    <citation type="submission" date="2024-11" db="EMBL/GenBank/DDBJ databases">
        <title>Chromosome-level genome assembly of the freshwater bivalve Anodonta woodiana.</title>
        <authorList>
            <person name="Chen X."/>
        </authorList>
    </citation>
    <scope>NUCLEOTIDE SEQUENCE [LARGE SCALE GENOMIC DNA]</scope>
    <source>
        <strain evidence="21">MN2024</strain>
        <tissue evidence="21">Gills</tissue>
    </source>
</reference>
<keyword evidence="9" id="KW-0393">Immunoglobulin domain</keyword>
<comment type="caution">
    <text evidence="21">The sequence shown here is derived from an EMBL/GenBank/DDBJ whole genome shotgun (WGS) entry which is preliminary data.</text>
</comment>
<dbReference type="InterPro" id="IPR003598">
    <property type="entry name" value="Ig_sub2"/>
</dbReference>
<keyword evidence="12 15" id="KW-0067">ATP-binding</keyword>
<keyword evidence="13" id="KW-0479">Metal-binding</keyword>
<evidence type="ECO:0000259" key="20">
    <source>
        <dbReference type="PROSITE" id="PS50835"/>
    </source>
</evidence>
<evidence type="ECO:0000256" key="17">
    <source>
        <dbReference type="SAM" id="Phobius"/>
    </source>
</evidence>
<dbReference type="EMBL" id="JBJQND010000004">
    <property type="protein sequence ID" value="KAL3880214.1"/>
    <property type="molecule type" value="Genomic_DNA"/>
</dbReference>
<dbReference type="PANTHER" id="PTHR24416">
    <property type="entry name" value="TYROSINE-PROTEIN KINASE RECEPTOR"/>
    <property type="match status" value="1"/>
</dbReference>
<dbReference type="InterPro" id="IPR013098">
    <property type="entry name" value="Ig_I-set"/>
</dbReference>
<organism evidence="21 22">
    <name type="scientific">Sinanodonta woodiana</name>
    <name type="common">Chinese pond mussel</name>
    <name type="synonym">Anodonta woodiana</name>
    <dbReference type="NCBI Taxonomy" id="1069815"/>
    <lineage>
        <taxon>Eukaryota</taxon>
        <taxon>Metazoa</taxon>
        <taxon>Spiralia</taxon>
        <taxon>Lophotrochozoa</taxon>
        <taxon>Mollusca</taxon>
        <taxon>Bivalvia</taxon>
        <taxon>Autobranchia</taxon>
        <taxon>Heteroconchia</taxon>
        <taxon>Palaeoheterodonta</taxon>
        <taxon>Unionida</taxon>
        <taxon>Unionoidea</taxon>
        <taxon>Unionidae</taxon>
        <taxon>Unioninae</taxon>
        <taxon>Sinanodonta</taxon>
    </lineage>
</organism>
<sequence>MFTMGINFVFVLCLLGASGLSSSVQPEEMEPMSISKRYDPRPVISFDNETVTKFLNDSIVLQKGDNLVLICRGIYPVEWIIEQEDQDIMGPDFQTSTLLKINITYDSTFTTLSGFELEYNYTGNYICRYRTVRDLNNSIYVFVSDEDNPFLKMPKWSYPIMTPIYQHQTAVLPCRTTNPSFLVSFKKQYYVDVDANSYKFDPKVGIIIPDVDNLFSGLFTCSSKGKDKHFVFHFIPHAGDIFINSLNASSHIVYIGESFGITCQVRVPASTGIAMKWSYRSKETGLNISLTDLAAKSPRISIVEPYRSLVTNNMDTLTGEIKVKNATVADGGAYRCLVLVHNRETFKDVVVTVIDKTFVSLEPLETEYITKEGSPEAVMVVKFEAYPKPKFEWYKDNMLISTQQSDVGNMIAYAIRSPRRQDAGNYELKAYTADQNTSTVMKLIVEHAPEVNIIDSAEFYLRDLKYKLTCTVKSVPPPDVIDWYWQPCENLTICSVNPNAWQKINRSVSLDNNGRRRRSPYPVLNFFPKITDKYSELWMRNESELSLAAKKAGWVKCFGSNTMGNGSNNVTFIVTDIQNGLSLEVSPNPSVIGDSVKFTLKASLWKYTSFTIYNMTTSDKTLISNGTRITMTTFRDDLTVEVQMVISPVTRYDRGKYSCFGVNETGETLIDVRLELRINDIVLPKFENEFSTVIESENKLSTFDCDVSGLPKPTIRWYKDDELIDPQNLTAGMGIVNEMKRLTINATDGSFEGVYMCIAENRGGMVFRNWTFELPKAPISQFSTALGSKEKNAVIGVTVVVVAIIVALIIYGCVYRKRSEEMHKELEQYLIQPKGDYNPDIPIDEQTSCIPYDPKWEFPKERLRLGMILGQGAFGRVVKAEAIGIVEHEDVTCVAVKMVKDCTDREQMMSLLSELKIFIHIGQHLNILNLLGAVTKNIARGELYVIVEYCHFGNLRNYLIKNKDNYKDIMSDYLDPVTEKQREAEQDQDKTKLKPYYVNKAQPENTTDLVGPPLTKKNLISWAFQVGRGMEYLASKKYLHRDLAARNVLLAEDNVLKICDFGLSKDCYKYANQEYHKKGDGPVPVKWMALESLTHRIYTTKSDVWSYGVFLWELFALGGSPYPGVELNEKFISLLRDGYRMEKPEAASDEIYEVMKSCWAENPDDRPTFSQLVNKMGDFLEDNVKQYYLDLGKSYLKMHDLEPEGATVHDQVPTQDGYLKMNSVSGEHIDYTKMAYAPPPPDGTVRLSSISDSEDEEDGYVNQPKYKTNDGDVIELMPLMSTTVVDEQAQMREKRGRRKYSRENSPLQVRTQAEVHRDDNDSDSGHSSYAPGSSPEKTDENDGYLIPKNLNSPLSCTGFSSGKGGIENGNDSLRSAVSSGFHSDYHNEDLLPPDYRAVMEASNRGESEDA</sequence>
<feature type="chain" id="PRO_5044796532" description="receptor protein-tyrosine kinase" evidence="18">
    <location>
        <begin position="20"/>
        <end position="1410"/>
    </location>
</feature>
<dbReference type="PROSITE" id="PS00109">
    <property type="entry name" value="PROTEIN_KINASE_TYR"/>
    <property type="match status" value="1"/>
</dbReference>
<feature type="region of interest" description="Disordered" evidence="16">
    <location>
        <begin position="1285"/>
        <end position="1394"/>
    </location>
</feature>
<dbReference type="SMART" id="SM00219">
    <property type="entry name" value="TyrKc"/>
    <property type="match status" value="1"/>
</dbReference>
<feature type="domain" description="Ig-like" evidence="20">
    <location>
        <begin position="449"/>
        <end position="575"/>
    </location>
</feature>
<dbReference type="InterPro" id="IPR013783">
    <property type="entry name" value="Ig-like_fold"/>
</dbReference>
<evidence type="ECO:0000256" key="8">
    <source>
        <dbReference type="ARBA" id="ARBA00023180"/>
    </source>
</evidence>
<feature type="domain" description="Protein kinase" evidence="19">
    <location>
        <begin position="863"/>
        <end position="1180"/>
    </location>
</feature>
<evidence type="ECO:0000256" key="3">
    <source>
        <dbReference type="ARBA" id="ARBA00022692"/>
    </source>
</evidence>
<feature type="binding site" evidence="13">
    <location>
        <position position="1047"/>
    </location>
    <ligand>
        <name>Mg(2+)</name>
        <dbReference type="ChEBI" id="CHEBI:18420"/>
    </ligand>
</feature>
<dbReference type="GO" id="GO:0016020">
    <property type="term" value="C:membrane"/>
    <property type="evidence" value="ECO:0007669"/>
    <property type="project" value="UniProtKB-SubCell"/>
</dbReference>
<feature type="binding site" evidence="12">
    <location>
        <begin position="870"/>
        <end position="877"/>
    </location>
    <ligand>
        <name>ATP</name>
        <dbReference type="ChEBI" id="CHEBI:30616"/>
    </ligand>
</feature>
<dbReference type="CDD" id="cd00096">
    <property type="entry name" value="Ig"/>
    <property type="match status" value="1"/>
</dbReference>
<proteinExistence type="predicted"/>
<feature type="domain" description="Ig-like" evidence="20">
    <location>
        <begin position="684"/>
        <end position="773"/>
    </location>
</feature>
<dbReference type="SUPFAM" id="SSF56112">
    <property type="entry name" value="Protein kinase-like (PK-like)"/>
    <property type="match status" value="1"/>
</dbReference>
<dbReference type="SUPFAM" id="SSF48726">
    <property type="entry name" value="Immunoglobulin"/>
    <property type="match status" value="3"/>
</dbReference>